<evidence type="ECO:0000313" key="3">
    <source>
        <dbReference type="Proteomes" id="UP000287651"/>
    </source>
</evidence>
<reference evidence="2 3" key="1">
    <citation type="journal article" date="2014" name="Agronomy (Basel)">
        <title>A Draft Genome Sequence for Ensete ventricosum, the Drought-Tolerant Tree Against Hunger.</title>
        <authorList>
            <person name="Harrison J."/>
            <person name="Moore K.A."/>
            <person name="Paszkiewicz K."/>
            <person name="Jones T."/>
            <person name="Grant M."/>
            <person name="Ambacheew D."/>
            <person name="Muzemil S."/>
            <person name="Studholme D.J."/>
        </authorList>
    </citation>
    <scope>NUCLEOTIDE SEQUENCE [LARGE SCALE GENOMIC DNA]</scope>
</reference>
<name>A0A426Z413_ENSVE</name>
<organism evidence="2 3">
    <name type="scientific">Ensete ventricosum</name>
    <name type="common">Abyssinian banana</name>
    <name type="synonym">Musa ensete</name>
    <dbReference type="NCBI Taxonomy" id="4639"/>
    <lineage>
        <taxon>Eukaryota</taxon>
        <taxon>Viridiplantae</taxon>
        <taxon>Streptophyta</taxon>
        <taxon>Embryophyta</taxon>
        <taxon>Tracheophyta</taxon>
        <taxon>Spermatophyta</taxon>
        <taxon>Magnoliopsida</taxon>
        <taxon>Liliopsida</taxon>
        <taxon>Zingiberales</taxon>
        <taxon>Musaceae</taxon>
        <taxon>Ensete</taxon>
    </lineage>
</organism>
<gene>
    <name evidence="2" type="ORF">B296_00019011</name>
</gene>
<protein>
    <submittedName>
        <fullName evidence="2">Uncharacterized protein</fullName>
    </submittedName>
</protein>
<comment type="caution">
    <text evidence="2">The sequence shown here is derived from an EMBL/GenBank/DDBJ whole genome shotgun (WGS) entry which is preliminary data.</text>
</comment>
<accession>A0A426Z413</accession>
<dbReference type="AlphaFoldDB" id="A0A426Z413"/>
<dbReference type="Proteomes" id="UP000287651">
    <property type="component" value="Unassembled WGS sequence"/>
</dbReference>
<dbReference type="EMBL" id="AMZH03008547">
    <property type="protein sequence ID" value="RRT58725.1"/>
    <property type="molecule type" value="Genomic_DNA"/>
</dbReference>
<sequence>MCPPGGASSPSNRRAQERREAKRGGPRHFGFILSLPGWWILNAHARVRFVRLPALRRHNTSLIRSKLGDSRFANRGPPCLVSYWYARVLLTRPALLHLLSEVEED</sequence>
<proteinExistence type="predicted"/>
<feature type="compositionally biased region" description="Basic and acidic residues" evidence="1">
    <location>
        <begin position="14"/>
        <end position="23"/>
    </location>
</feature>
<feature type="region of interest" description="Disordered" evidence="1">
    <location>
        <begin position="1"/>
        <end position="24"/>
    </location>
</feature>
<evidence type="ECO:0000256" key="1">
    <source>
        <dbReference type="SAM" id="MobiDB-lite"/>
    </source>
</evidence>
<evidence type="ECO:0000313" key="2">
    <source>
        <dbReference type="EMBL" id="RRT58725.1"/>
    </source>
</evidence>